<evidence type="ECO:0008006" key="15">
    <source>
        <dbReference type="Google" id="ProtNLM"/>
    </source>
</evidence>
<evidence type="ECO:0000256" key="4">
    <source>
        <dbReference type="ARBA" id="ARBA00022490"/>
    </source>
</evidence>
<feature type="domain" description="Dynein regulatory complex subunit 7 C-terminal" evidence="12">
    <location>
        <begin position="728"/>
        <end position="831"/>
    </location>
</feature>
<comment type="subcellular location">
    <subcellularLocation>
        <location evidence="1">Cell projection</location>
        <location evidence="1">Cilium</location>
        <location evidence="1">Flagellum</location>
    </subcellularLocation>
    <subcellularLocation>
        <location evidence="2">Cytoplasm</location>
        <location evidence="2">Cytoskeleton</location>
        <location evidence="2">Cilium axoneme</location>
    </subcellularLocation>
</comment>
<evidence type="ECO:0000259" key="12">
    <source>
        <dbReference type="Pfam" id="PF24671"/>
    </source>
</evidence>
<evidence type="ECO:0000256" key="6">
    <source>
        <dbReference type="ARBA" id="ARBA00023054"/>
    </source>
</evidence>
<proteinExistence type="inferred from homology"/>
<keyword evidence="6" id="KW-0175">Coiled coil</keyword>
<evidence type="ECO:0000259" key="11">
    <source>
        <dbReference type="Pfam" id="PF24667"/>
    </source>
</evidence>
<protein>
    <recommendedName>
        <fullName evidence="15">Coiled-coil domain-containing protein 135</fullName>
    </recommendedName>
</protein>
<sequence length="834" mass="97508">METEDHTEDHTKNHNEDYNEDHSEDHNEDHSEDPGHFMRSVDVQPQFPQSYTENTEEEEHLLYIAKSFQRHFYLLYPDRRPLLLCPRNECGLEKLLTTTLRPTLTGQVDLLNWQQCARFVSNYLSLQPLEPPQSFSLRSPQAVLRTQRGTSLEYANLLCSLLLGLDYNAYCVSGYASRQVCELDRSQESYPTLEEAHTDPVKEIQDGNSKYNMMKGKKLQSDFVLKREEKLKQQQSGHKPSEEAAPAPDPLWGLRVHFWVLVMAGSRRVEQDFFIEPLSAKTFFPHKQTHFLGVESVWNELNIYINMQDCANGCQELVWDPEDKTHWEPVVYGTTSKKQLEAQILKRHKIKMGLHVDQDEEAGPEYSFDMPLSWCSMILIVDRDVELCYPQGFKVTHFKDALEENFIPFFCTDGLVTRLTLYQDPDKTQVHTVKERFQNRADQLEERETKGGFTTERFRVFRSDDLISHRFNTTVPEACPAPLDPSVNPEREMCFGPFRVDGLVRRLERGNLMMETFEKRRDFLFERHILFDSTTESNPSEPEYAWEDKTGTRPILKVVEQFHRDPSKAACEDIAERVFLLAERRIEVTYHLEENTFIAAKRSFEKPSESTNTQKAGDFTNDMVSIFQVTPQVYSPKQPQLHKLLLELMKEEQKTVSWIRSAQKEVQSVVQRRAKEQEDPCVWSTTRTGRAQKLREKRLLLGEEMCWMAQQQKDVLAPVLMRLNGTTDLSPDQAQTVYHNCLQDFRERMIQQACLIQERILQNTQAVEERQQREKRFPNRLSDSDPEEFYATMKRQIHVAQKRLEIHQKSAHHRFTVLKHQLCSDPRLGPHLSA</sequence>
<keyword evidence="8" id="KW-0206">Cytoskeleton</keyword>
<reference evidence="14" key="1">
    <citation type="submission" date="2024-04" db="EMBL/GenBank/DDBJ databases">
        <title>Salinicola lusitanus LLJ914,a marine bacterium isolated from the Okinawa Trough.</title>
        <authorList>
            <person name="Li J."/>
        </authorList>
    </citation>
    <scope>NUCLEOTIDE SEQUENCE [LARGE SCALE GENOMIC DNA]</scope>
</reference>
<evidence type="ECO:0000256" key="9">
    <source>
        <dbReference type="ARBA" id="ARBA00023273"/>
    </source>
</evidence>
<dbReference type="InterPro" id="IPR033551">
    <property type="entry name" value="DRC7/lobo"/>
</dbReference>
<dbReference type="GO" id="GO:0031514">
    <property type="term" value="C:motile cilium"/>
    <property type="evidence" value="ECO:0007669"/>
    <property type="project" value="UniProtKB-SubCell"/>
</dbReference>
<comment type="similarity">
    <text evidence="3">Belongs to the DRC7 family.</text>
</comment>
<dbReference type="InterPro" id="IPR038765">
    <property type="entry name" value="Papain-like_cys_pep_sf"/>
</dbReference>
<keyword evidence="14" id="KW-1185">Reference proteome</keyword>
<evidence type="ECO:0000256" key="10">
    <source>
        <dbReference type="SAM" id="MobiDB-lite"/>
    </source>
</evidence>
<dbReference type="GO" id="GO:0005930">
    <property type="term" value="C:axoneme"/>
    <property type="evidence" value="ECO:0007669"/>
    <property type="project" value="UniProtKB-SubCell"/>
</dbReference>
<accession>A0AAW0Q3Z0</accession>
<evidence type="ECO:0000313" key="13">
    <source>
        <dbReference type="EMBL" id="KAK7938922.1"/>
    </source>
</evidence>
<dbReference type="InterPro" id="IPR056292">
    <property type="entry name" value="DRC7_C"/>
</dbReference>
<dbReference type="PANTHER" id="PTHR35249:SF2">
    <property type="entry name" value="DYNEIN REGULATORY COMPLEX SUBUNIT 7"/>
    <property type="match status" value="1"/>
</dbReference>
<keyword evidence="4" id="KW-0963">Cytoplasm</keyword>
<keyword evidence="5" id="KW-0282">Flagellum</keyword>
<feature type="region of interest" description="Disordered" evidence="10">
    <location>
        <begin position="1"/>
        <end position="39"/>
    </location>
</feature>
<gene>
    <name evidence="13" type="ORF">WMY93_002248</name>
</gene>
<evidence type="ECO:0000313" key="14">
    <source>
        <dbReference type="Proteomes" id="UP001460270"/>
    </source>
</evidence>
<dbReference type="Pfam" id="PF24667">
    <property type="entry name" value="MORN_DRC7"/>
    <property type="match status" value="1"/>
</dbReference>
<evidence type="ECO:0000256" key="5">
    <source>
        <dbReference type="ARBA" id="ARBA00022846"/>
    </source>
</evidence>
<evidence type="ECO:0000256" key="2">
    <source>
        <dbReference type="ARBA" id="ARBA00004430"/>
    </source>
</evidence>
<dbReference type="SUPFAM" id="SSF54001">
    <property type="entry name" value="Cysteine proteinases"/>
    <property type="match status" value="1"/>
</dbReference>
<dbReference type="EMBL" id="JBBPFD010000002">
    <property type="protein sequence ID" value="KAK7938922.1"/>
    <property type="molecule type" value="Genomic_DNA"/>
</dbReference>
<dbReference type="AlphaFoldDB" id="A0AAW0Q3Z0"/>
<keyword evidence="7" id="KW-0969">Cilium</keyword>
<organism evidence="13 14">
    <name type="scientific">Mugilogobius chulae</name>
    <name type="common">yellowstripe goby</name>
    <dbReference type="NCBI Taxonomy" id="88201"/>
    <lineage>
        <taxon>Eukaryota</taxon>
        <taxon>Metazoa</taxon>
        <taxon>Chordata</taxon>
        <taxon>Craniata</taxon>
        <taxon>Vertebrata</taxon>
        <taxon>Euteleostomi</taxon>
        <taxon>Actinopterygii</taxon>
        <taxon>Neopterygii</taxon>
        <taxon>Teleostei</taxon>
        <taxon>Neoteleostei</taxon>
        <taxon>Acanthomorphata</taxon>
        <taxon>Gobiaria</taxon>
        <taxon>Gobiiformes</taxon>
        <taxon>Gobioidei</taxon>
        <taxon>Gobiidae</taxon>
        <taxon>Gobionellinae</taxon>
        <taxon>Mugilogobius</taxon>
    </lineage>
</organism>
<dbReference type="PANTHER" id="PTHR35249">
    <property type="entry name" value="DYNEIN REGULATORY COMPLEX SUBUNIT 7"/>
    <property type="match status" value="1"/>
</dbReference>
<evidence type="ECO:0000256" key="7">
    <source>
        <dbReference type="ARBA" id="ARBA00023069"/>
    </source>
</evidence>
<evidence type="ECO:0000256" key="1">
    <source>
        <dbReference type="ARBA" id="ARBA00004230"/>
    </source>
</evidence>
<dbReference type="Pfam" id="PF24671">
    <property type="entry name" value="DRC7_C"/>
    <property type="match status" value="1"/>
</dbReference>
<feature type="compositionally biased region" description="Basic and acidic residues" evidence="10">
    <location>
        <begin position="7"/>
        <end position="36"/>
    </location>
</feature>
<dbReference type="InterPro" id="IPR056291">
    <property type="entry name" value="MORN_DRC7"/>
</dbReference>
<evidence type="ECO:0000256" key="3">
    <source>
        <dbReference type="ARBA" id="ARBA00010738"/>
    </source>
</evidence>
<evidence type="ECO:0000256" key="8">
    <source>
        <dbReference type="ARBA" id="ARBA00023212"/>
    </source>
</evidence>
<keyword evidence="9" id="KW-0966">Cell projection</keyword>
<comment type="caution">
    <text evidence="13">The sequence shown here is derived from an EMBL/GenBank/DDBJ whole genome shotgun (WGS) entry which is preliminary data.</text>
</comment>
<name>A0AAW0Q3Z0_9GOBI</name>
<feature type="domain" description="Dynein regulatory complex subunit 7 MORN" evidence="11">
    <location>
        <begin position="390"/>
        <end position="679"/>
    </location>
</feature>
<dbReference type="Proteomes" id="UP001460270">
    <property type="component" value="Unassembled WGS sequence"/>
</dbReference>
<dbReference type="GO" id="GO:0030317">
    <property type="term" value="P:flagellated sperm motility"/>
    <property type="evidence" value="ECO:0007669"/>
    <property type="project" value="TreeGrafter"/>
</dbReference>